<gene>
    <name evidence="1" type="ORF">LIER_12039</name>
</gene>
<name>A0AAV3PS72_LITER</name>
<reference evidence="1 2" key="1">
    <citation type="submission" date="2024-01" db="EMBL/GenBank/DDBJ databases">
        <title>The complete chloroplast genome sequence of Lithospermum erythrorhizon: insights into the phylogenetic relationship among Boraginaceae species and the maternal lineages of purple gromwells.</title>
        <authorList>
            <person name="Okada T."/>
            <person name="Watanabe K."/>
        </authorList>
    </citation>
    <scope>NUCLEOTIDE SEQUENCE [LARGE SCALE GENOMIC DNA]</scope>
</reference>
<protein>
    <recommendedName>
        <fullName evidence="3">Reverse transcriptase domain-containing protein</fullName>
    </recommendedName>
</protein>
<evidence type="ECO:0000313" key="2">
    <source>
        <dbReference type="Proteomes" id="UP001454036"/>
    </source>
</evidence>
<sequence length="86" mass="9415">MFADDTLLLDQATISEARVIRDLLCTYESWSGQLVNIQKYTILFSPNVPAHTRNEIAGVLGMPQVDTQDKYLGLPSSIGSSKKGSV</sequence>
<accession>A0AAV3PS72</accession>
<comment type="caution">
    <text evidence="1">The sequence shown here is derived from an EMBL/GenBank/DDBJ whole genome shotgun (WGS) entry which is preliminary data.</text>
</comment>
<evidence type="ECO:0008006" key="3">
    <source>
        <dbReference type="Google" id="ProtNLM"/>
    </source>
</evidence>
<dbReference type="EMBL" id="BAABME010002279">
    <property type="protein sequence ID" value="GAA0153913.1"/>
    <property type="molecule type" value="Genomic_DNA"/>
</dbReference>
<evidence type="ECO:0000313" key="1">
    <source>
        <dbReference type="EMBL" id="GAA0153913.1"/>
    </source>
</evidence>
<keyword evidence="2" id="KW-1185">Reference proteome</keyword>
<organism evidence="1 2">
    <name type="scientific">Lithospermum erythrorhizon</name>
    <name type="common">Purple gromwell</name>
    <name type="synonym">Lithospermum officinale var. erythrorhizon</name>
    <dbReference type="NCBI Taxonomy" id="34254"/>
    <lineage>
        <taxon>Eukaryota</taxon>
        <taxon>Viridiplantae</taxon>
        <taxon>Streptophyta</taxon>
        <taxon>Embryophyta</taxon>
        <taxon>Tracheophyta</taxon>
        <taxon>Spermatophyta</taxon>
        <taxon>Magnoliopsida</taxon>
        <taxon>eudicotyledons</taxon>
        <taxon>Gunneridae</taxon>
        <taxon>Pentapetalae</taxon>
        <taxon>asterids</taxon>
        <taxon>lamiids</taxon>
        <taxon>Boraginales</taxon>
        <taxon>Boraginaceae</taxon>
        <taxon>Boraginoideae</taxon>
        <taxon>Lithospermeae</taxon>
        <taxon>Lithospermum</taxon>
    </lineage>
</organism>
<dbReference type="Proteomes" id="UP001454036">
    <property type="component" value="Unassembled WGS sequence"/>
</dbReference>
<proteinExistence type="predicted"/>
<dbReference type="AlphaFoldDB" id="A0AAV3PS72"/>